<evidence type="ECO:0000313" key="2">
    <source>
        <dbReference type="Proteomes" id="UP000807504"/>
    </source>
</evidence>
<proteinExistence type="predicted"/>
<reference evidence="1" key="1">
    <citation type="journal article" date="2020" name="bioRxiv">
        <title>Chromosome-level reference genome of the European wasp spider Argiope bruennichi: a resource for studies on range expansion and evolutionary adaptation.</title>
        <authorList>
            <person name="Sheffer M.M."/>
            <person name="Hoppe A."/>
            <person name="Krehenwinkel H."/>
            <person name="Uhl G."/>
            <person name="Kuss A.W."/>
            <person name="Jensen L."/>
            <person name="Jensen C."/>
            <person name="Gillespie R.G."/>
            <person name="Hoff K.J."/>
            <person name="Prost S."/>
        </authorList>
    </citation>
    <scope>NUCLEOTIDE SEQUENCE</scope>
</reference>
<dbReference type="AlphaFoldDB" id="A0A8T0FGN1"/>
<sequence>MVMYRTNRVLSLRQFPGTKTGLLRLRLAALSLLITELKFHVPRYMTPSWRSGRWILQLNEQIALFIANAQKLQLLCLHFESAFADTSSFTNSRGSTFINVIGVKHLPRKEGWYNHFPTAKRELSKSKRANYRGLLASPGMKLKFLPHFMFIDRYVCTFQNLKRRGSGVGVLRSPPSVQLWDKRLDILKGCTLKKTVHFWFNNRRTICELIF</sequence>
<keyword evidence="2" id="KW-1185">Reference proteome</keyword>
<comment type="caution">
    <text evidence="1">The sequence shown here is derived from an EMBL/GenBank/DDBJ whole genome shotgun (WGS) entry which is preliminary data.</text>
</comment>
<dbReference type="EMBL" id="JABXBU010000011">
    <property type="protein sequence ID" value="KAF8790141.1"/>
    <property type="molecule type" value="Genomic_DNA"/>
</dbReference>
<accession>A0A8T0FGN1</accession>
<dbReference type="Proteomes" id="UP000807504">
    <property type="component" value="Unassembled WGS sequence"/>
</dbReference>
<name>A0A8T0FGN1_ARGBR</name>
<reference evidence="1" key="2">
    <citation type="submission" date="2020-06" db="EMBL/GenBank/DDBJ databases">
        <authorList>
            <person name="Sheffer M."/>
        </authorList>
    </citation>
    <scope>NUCLEOTIDE SEQUENCE</scope>
</reference>
<gene>
    <name evidence="1" type="ORF">HNY73_005208</name>
</gene>
<organism evidence="1 2">
    <name type="scientific">Argiope bruennichi</name>
    <name type="common">Wasp spider</name>
    <name type="synonym">Aranea bruennichi</name>
    <dbReference type="NCBI Taxonomy" id="94029"/>
    <lineage>
        <taxon>Eukaryota</taxon>
        <taxon>Metazoa</taxon>
        <taxon>Ecdysozoa</taxon>
        <taxon>Arthropoda</taxon>
        <taxon>Chelicerata</taxon>
        <taxon>Arachnida</taxon>
        <taxon>Araneae</taxon>
        <taxon>Araneomorphae</taxon>
        <taxon>Entelegynae</taxon>
        <taxon>Araneoidea</taxon>
        <taxon>Araneidae</taxon>
        <taxon>Argiope</taxon>
    </lineage>
</organism>
<evidence type="ECO:0000313" key="1">
    <source>
        <dbReference type="EMBL" id="KAF8790141.1"/>
    </source>
</evidence>
<protein>
    <submittedName>
        <fullName evidence="1">Uncharacterized protein</fullName>
    </submittedName>
</protein>